<evidence type="ECO:0000313" key="2">
    <source>
        <dbReference type="Proteomes" id="UP001633002"/>
    </source>
</evidence>
<comment type="caution">
    <text evidence="1">The sequence shown here is derived from an EMBL/GenBank/DDBJ whole genome shotgun (WGS) entry which is preliminary data.</text>
</comment>
<proteinExistence type="predicted"/>
<sequence length="206" mass="22823">MRSEESYFMLVHRRHVDELSQWFTILQLVHILENKFAKAILVEESSSQLSITSPVLYDCLEAGPKPATMELSAIFRATTSFPFSLATFKVFRGLEAGPKPATIELSAIFRAITSFPFSLATFKVVGVLDAKLALLGDAILKLILIPILRDPLVVSTTDVTNSCPNLIKSVSEDTVIRFLHKYVLGDHAKWMASSGVPSQRRLFPGV</sequence>
<keyword evidence="2" id="KW-1185">Reference proteome</keyword>
<name>A0ABD3HRQ9_9MARC</name>
<dbReference type="EMBL" id="JBJQOH010000003">
    <property type="protein sequence ID" value="KAL3693027.1"/>
    <property type="molecule type" value="Genomic_DNA"/>
</dbReference>
<protein>
    <submittedName>
        <fullName evidence="1">Uncharacterized protein</fullName>
    </submittedName>
</protein>
<reference evidence="1 2" key="1">
    <citation type="submission" date="2024-09" db="EMBL/GenBank/DDBJ databases">
        <title>Chromosome-scale assembly of Riccia sorocarpa.</title>
        <authorList>
            <person name="Paukszto L."/>
        </authorList>
    </citation>
    <scope>NUCLEOTIDE SEQUENCE [LARGE SCALE GENOMIC DNA]</scope>
    <source>
        <strain evidence="1">LP-2024</strain>
        <tissue evidence="1">Aerial parts of the thallus</tissue>
    </source>
</reference>
<dbReference type="Proteomes" id="UP001633002">
    <property type="component" value="Unassembled WGS sequence"/>
</dbReference>
<organism evidence="1 2">
    <name type="scientific">Riccia sorocarpa</name>
    <dbReference type="NCBI Taxonomy" id="122646"/>
    <lineage>
        <taxon>Eukaryota</taxon>
        <taxon>Viridiplantae</taxon>
        <taxon>Streptophyta</taxon>
        <taxon>Embryophyta</taxon>
        <taxon>Marchantiophyta</taxon>
        <taxon>Marchantiopsida</taxon>
        <taxon>Marchantiidae</taxon>
        <taxon>Marchantiales</taxon>
        <taxon>Ricciaceae</taxon>
        <taxon>Riccia</taxon>
    </lineage>
</organism>
<dbReference type="AlphaFoldDB" id="A0ABD3HRQ9"/>
<accession>A0ABD3HRQ9</accession>
<evidence type="ECO:0000313" key="1">
    <source>
        <dbReference type="EMBL" id="KAL3693027.1"/>
    </source>
</evidence>
<gene>
    <name evidence="1" type="ORF">R1sor_006678</name>
</gene>